<feature type="compositionally biased region" description="Basic and acidic residues" evidence="1">
    <location>
        <begin position="1"/>
        <end position="10"/>
    </location>
</feature>
<name>A0A0B7C2B5_9EUPU</name>
<sequence>PDERRREAARIARASQARPLVEPEPSRVVQADSIFNMVVVPNNQLDDISRNVMRILGPYHNVLGGPPTNGLH</sequence>
<protein>
    <submittedName>
        <fullName evidence="2">Uncharacterized protein</fullName>
    </submittedName>
</protein>
<accession>A0A0B7C2B5</accession>
<dbReference type="AlphaFoldDB" id="A0A0B7C2B5"/>
<evidence type="ECO:0000313" key="2">
    <source>
        <dbReference type="EMBL" id="CEK99599.1"/>
    </source>
</evidence>
<feature type="region of interest" description="Disordered" evidence="1">
    <location>
        <begin position="1"/>
        <end position="25"/>
    </location>
</feature>
<gene>
    <name evidence="2" type="primary">ORF221662</name>
</gene>
<dbReference type="EMBL" id="HACG01052728">
    <property type="protein sequence ID" value="CEK99599.1"/>
    <property type="molecule type" value="Transcribed_RNA"/>
</dbReference>
<feature type="non-terminal residue" evidence="2">
    <location>
        <position position="1"/>
    </location>
</feature>
<feature type="non-terminal residue" evidence="2">
    <location>
        <position position="72"/>
    </location>
</feature>
<organism evidence="2">
    <name type="scientific">Arion vulgaris</name>
    <dbReference type="NCBI Taxonomy" id="1028688"/>
    <lineage>
        <taxon>Eukaryota</taxon>
        <taxon>Metazoa</taxon>
        <taxon>Spiralia</taxon>
        <taxon>Lophotrochozoa</taxon>
        <taxon>Mollusca</taxon>
        <taxon>Gastropoda</taxon>
        <taxon>Heterobranchia</taxon>
        <taxon>Euthyneura</taxon>
        <taxon>Panpulmonata</taxon>
        <taxon>Eupulmonata</taxon>
        <taxon>Stylommatophora</taxon>
        <taxon>Helicina</taxon>
        <taxon>Arionoidea</taxon>
        <taxon>Arionidae</taxon>
        <taxon>Arion</taxon>
    </lineage>
</organism>
<proteinExistence type="predicted"/>
<evidence type="ECO:0000256" key="1">
    <source>
        <dbReference type="SAM" id="MobiDB-lite"/>
    </source>
</evidence>
<reference evidence="2" key="1">
    <citation type="submission" date="2014-12" db="EMBL/GenBank/DDBJ databases">
        <title>Insight into the proteome of Arion vulgaris.</title>
        <authorList>
            <person name="Aradska J."/>
            <person name="Bulat T."/>
            <person name="Smidak R."/>
            <person name="Sarate P."/>
            <person name="Gangsoo J."/>
            <person name="Sialana F."/>
            <person name="Bilban M."/>
            <person name="Lubec G."/>
        </authorList>
    </citation>
    <scope>NUCLEOTIDE SEQUENCE</scope>
    <source>
        <tissue evidence="2">Skin</tissue>
    </source>
</reference>